<dbReference type="AlphaFoldDB" id="A0A7W9WNF6"/>
<keyword evidence="2" id="KW-0805">Transcription regulation</keyword>
<keyword evidence="3 6" id="KW-0238">DNA-binding</keyword>
<dbReference type="SUPFAM" id="SSF46785">
    <property type="entry name" value="Winged helix' DNA-binding domain"/>
    <property type="match status" value="1"/>
</dbReference>
<comment type="similarity">
    <text evidence="1">Belongs to the LysR transcriptional regulatory family.</text>
</comment>
<reference evidence="6 7" key="1">
    <citation type="submission" date="2020-08" db="EMBL/GenBank/DDBJ databases">
        <title>Genomic Encyclopedia of Type Strains, Phase IV (KMG-IV): sequencing the most valuable type-strain genomes for metagenomic binning, comparative biology and taxonomic classification.</title>
        <authorList>
            <person name="Goeker M."/>
        </authorList>
    </citation>
    <scope>NUCLEOTIDE SEQUENCE [LARGE SCALE GENOMIC DNA]</scope>
    <source>
        <strain evidence="6 7">DSM 12141</strain>
    </source>
</reference>
<evidence type="ECO:0000256" key="1">
    <source>
        <dbReference type="ARBA" id="ARBA00009437"/>
    </source>
</evidence>
<evidence type="ECO:0000313" key="6">
    <source>
        <dbReference type="EMBL" id="MBB6083691.1"/>
    </source>
</evidence>
<dbReference type="Pfam" id="PF00126">
    <property type="entry name" value="HTH_1"/>
    <property type="match status" value="1"/>
</dbReference>
<dbReference type="SUPFAM" id="SSF53850">
    <property type="entry name" value="Periplasmic binding protein-like II"/>
    <property type="match status" value="1"/>
</dbReference>
<dbReference type="InterPro" id="IPR005119">
    <property type="entry name" value="LysR_subst-bd"/>
</dbReference>
<dbReference type="EMBL" id="JACHIB010000008">
    <property type="protein sequence ID" value="MBB6083691.1"/>
    <property type="molecule type" value="Genomic_DNA"/>
</dbReference>
<dbReference type="PRINTS" id="PR00039">
    <property type="entry name" value="HTHLYSR"/>
</dbReference>
<evidence type="ECO:0000256" key="3">
    <source>
        <dbReference type="ARBA" id="ARBA00023125"/>
    </source>
</evidence>
<dbReference type="InterPro" id="IPR050389">
    <property type="entry name" value="LysR-type_TF"/>
</dbReference>
<dbReference type="CDD" id="cd08459">
    <property type="entry name" value="PBP2_DntR_NahR_LinR_like"/>
    <property type="match status" value="1"/>
</dbReference>
<sequence>MKLDLNLLRVFDAIYTARNVSRAAAALDLTQPAVSQGLTRLRNLMGDPLFVRAAGGVAPTARAQRMAPAIQEALRALESAVRDASGFDPALAERVFRLHMTDIGEDQFLPRLITTVRLRAPRTRIETMRVPLADLGPAMDQGRVDLAFGFLPGLKSMRSAILFQDRYIILMRAGHPFARRHGTRLRALDAIQALDFITVRTHAYTRTTLEALHAADRVRVTTEHFMALPALIEATDLAVIIPRNIALSFAPRGGYAIIEADLPQHQFDVGIHWSHRYDKDPANRWLRGVALELYRED</sequence>
<dbReference type="InterPro" id="IPR036388">
    <property type="entry name" value="WH-like_DNA-bd_sf"/>
</dbReference>
<accession>A0A7W9WNF6</accession>
<keyword evidence="4" id="KW-0804">Transcription</keyword>
<dbReference type="PROSITE" id="PS50931">
    <property type="entry name" value="HTH_LYSR"/>
    <property type="match status" value="1"/>
</dbReference>
<evidence type="ECO:0000313" key="7">
    <source>
        <dbReference type="Proteomes" id="UP000541136"/>
    </source>
</evidence>
<name>A0A7W9WNF6_CASDE</name>
<dbReference type="GO" id="GO:0003677">
    <property type="term" value="F:DNA binding"/>
    <property type="evidence" value="ECO:0007669"/>
    <property type="project" value="UniProtKB-KW"/>
</dbReference>
<dbReference type="Gene3D" id="3.40.190.10">
    <property type="entry name" value="Periplasmic binding protein-like II"/>
    <property type="match status" value="2"/>
</dbReference>
<feature type="domain" description="HTH lysR-type" evidence="5">
    <location>
        <begin position="3"/>
        <end position="60"/>
    </location>
</feature>
<organism evidence="6 7">
    <name type="scientific">Castellaniella defragrans</name>
    <name type="common">Alcaligenes defragrans</name>
    <dbReference type="NCBI Taxonomy" id="75697"/>
    <lineage>
        <taxon>Bacteria</taxon>
        <taxon>Pseudomonadati</taxon>
        <taxon>Pseudomonadota</taxon>
        <taxon>Betaproteobacteria</taxon>
        <taxon>Burkholderiales</taxon>
        <taxon>Alcaligenaceae</taxon>
        <taxon>Castellaniella</taxon>
    </lineage>
</organism>
<dbReference type="Gene3D" id="1.10.10.10">
    <property type="entry name" value="Winged helix-like DNA-binding domain superfamily/Winged helix DNA-binding domain"/>
    <property type="match status" value="1"/>
</dbReference>
<evidence type="ECO:0000259" key="5">
    <source>
        <dbReference type="PROSITE" id="PS50931"/>
    </source>
</evidence>
<evidence type="ECO:0000256" key="4">
    <source>
        <dbReference type="ARBA" id="ARBA00023163"/>
    </source>
</evidence>
<gene>
    <name evidence="6" type="ORF">HNR28_001730</name>
</gene>
<dbReference type="GO" id="GO:0003700">
    <property type="term" value="F:DNA-binding transcription factor activity"/>
    <property type="evidence" value="ECO:0007669"/>
    <property type="project" value="InterPro"/>
</dbReference>
<proteinExistence type="inferred from homology"/>
<dbReference type="PANTHER" id="PTHR30118:SF15">
    <property type="entry name" value="TRANSCRIPTIONAL REGULATORY PROTEIN"/>
    <property type="match status" value="1"/>
</dbReference>
<dbReference type="PANTHER" id="PTHR30118">
    <property type="entry name" value="HTH-TYPE TRANSCRIPTIONAL REGULATOR LEUO-RELATED"/>
    <property type="match status" value="1"/>
</dbReference>
<evidence type="ECO:0000256" key="2">
    <source>
        <dbReference type="ARBA" id="ARBA00023015"/>
    </source>
</evidence>
<comment type="caution">
    <text evidence="6">The sequence shown here is derived from an EMBL/GenBank/DDBJ whole genome shotgun (WGS) entry which is preliminary data.</text>
</comment>
<protein>
    <submittedName>
        <fullName evidence="6">DNA-binding transcriptional LysR family regulator</fullName>
    </submittedName>
</protein>
<dbReference type="Proteomes" id="UP000541136">
    <property type="component" value="Unassembled WGS sequence"/>
</dbReference>
<dbReference type="InterPro" id="IPR036390">
    <property type="entry name" value="WH_DNA-bd_sf"/>
</dbReference>
<dbReference type="RefSeq" id="WP_151025648.1">
    <property type="nucleotide sequence ID" value="NZ_JACHIB010000008.1"/>
</dbReference>
<dbReference type="Pfam" id="PF03466">
    <property type="entry name" value="LysR_substrate"/>
    <property type="match status" value="1"/>
</dbReference>
<dbReference type="InterPro" id="IPR000847">
    <property type="entry name" value="LysR_HTH_N"/>
</dbReference>